<evidence type="ECO:0000313" key="1">
    <source>
        <dbReference type="EMBL" id="MBE8611507.1"/>
    </source>
</evidence>
<proteinExistence type="predicted"/>
<reference evidence="1" key="1">
    <citation type="submission" date="2017-12" db="EMBL/GenBank/DDBJ databases">
        <title>Genome sequencing and analysis.</title>
        <authorList>
            <person name="Huang Y.-T."/>
        </authorList>
    </citation>
    <scope>NUCLEOTIDE SEQUENCE</scope>
    <source>
        <strain evidence="1">VGH116</strain>
    </source>
</reference>
<sequence length="128" mass="14908">MKDNEIKNDKIAFVNEWDLPAMTRLLKEQKRLGLSDKFMADSLELSEYHFSLVAEEKPDFKMHMLPNEMLRRLYEAGIDLFYVMTGETKGSDNALKWSAFEYAIADLPLDEQDALRGLIEDMPKGYEH</sequence>
<evidence type="ECO:0000313" key="2">
    <source>
        <dbReference type="Proteomes" id="UP000650477"/>
    </source>
</evidence>
<dbReference type="EMBL" id="PKLF01000003">
    <property type="protein sequence ID" value="MBE8611507.1"/>
    <property type="molecule type" value="Genomic_DNA"/>
</dbReference>
<name>A0A8I0PUQ1_MORMO</name>
<comment type="caution">
    <text evidence="1">The sequence shown here is derived from an EMBL/GenBank/DDBJ whole genome shotgun (WGS) entry which is preliminary data.</text>
</comment>
<dbReference type="RefSeq" id="WP_193829468.1">
    <property type="nucleotide sequence ID" value="NZ_PKLF01000003.1"/>
</dbReference>
<protein>
    <submittedName>
        <fullName evidence="1">Uncharacterized protein</fullName>
    </submittedName>
</protein>
<accession>A0A8I0PUQ1</accession>
<dbReference type="AlphaFoldDB" id="A0A8I0PUQ1"/>
<gene>
    <name evidence="1" type="ORF">CYG68_03640</name>
</gene>
<dbReference type="Proteomes" id="UP000650477">
    <property type="component" value="Unassembled WGS sequence"/>
</dbReference>
<organism evidence="1 2">
    <name type="scientific">Morganella morganii</name>
    <name type="common">Proteus morganii</name>
    <dbReference type="NCBI Taxonomy" id="582"/>
    <lineage>
        <taxon>Bacteria</taxon>
        <taxon>Pseudomonadati</taxon>
        <taxon>Pseudomonadota</taxon>
        <taxon>Gammaproteobacteria</taxon>
        <taxon>Enterobacterales</taxon>
        <taxon>Morganellaceae</taxon>
        <taxon>Morganella</taxon>
    </lineage>
</organism>